<evidence type="ECO:0000256" key="6">
    <source>
        <dbReference type="ARBA" id="ARBA00022777"/>
    </source>
</evidence>
<dbReference type="PIRSF" id="PIRSF000729">
    <property type="entry name" value="GK"/>
    <property type="match status" value="1"/>
</dbReference>
<dbReference type="FunFam" id="3.40.1160.10:FF:000018">
    <property type="entry name" value="Glutamate 5-kinase"/>
    <property type="match status" value="1"/>
</dbReference>
<dbReference type="InterPro" id="IPR004521">
    <property type="entry name" value="Uncharacterised_CHP00451"/>
</dbReference>
<dbReference type="GO" id="GO:0055129">
    <property type="term" value="P:L-proline biosynthetic process"/>
    <property type="evidence" value="ECO:0007669"/>
    <property type="project" value="UniProtKB-UniRule"/>
</dbReference>
<dbReference type="EMBL" id="SMFV01000005">
    <property type="protein sequence ID" value="TCK03383.1"/>
    <property type="molecule type" value="Genomic_DNA"/>
</dbReference>
<dbReference type="Gene3D" id="3.40.1160.10">
    <property type="entry name" value="Acetylglutamate kinase-like"/>
    <property type="match status" value="1"/>
</dbReference>
<comment type="similarity">
    <text evidence="8">Belongs to the glutamate 5-kinase family.</text>
</comment>
<dbReference type="SUPFAM" id="SSF88697">
    <property type="entry name" value="PUA domain-like"/>
    <property type="match status" value="1"/>
</dbReference>
<dbReference type="InterPro" id="IPR001048">
    <property type="entry name" value="Asp/Glu/Uridylate_kinase"/>
</dbReference>
<dbReference type="NCBIfam" id="TIGR00451">
    <property type="entry name" value="unchar_dom_2"/>
    <property type="match status" value="1"/>
</dbReference>
<comment type="catalytic activity">
    <reaction evidence="8">
        <text>L-glutamate + ATP = L-glutamyl 5-phosphate + ADP</text>
        <dbReference type="Rhea" id="RHEA:14877"/>
        <dbReference type="ChEBI" id="CHEBI:29985"/>
        <dbReference type="ChEBI" id="CHEBI:30616"/>
        <dbReference type="ChEBI" id="CHEBI:58274"/>
        <dbReference type="ChEBI" id="CHEBI:456216"/>
        <dbReference type="EC" id="2.7.2.11"/>
    </reaction>
</comment>
<comment type="caution">
    <text evidence="8">Lacks conserved residue(s) required for the propagation of feature annotation.</text>
</comment>
<feature type="binding site" evidence="8">
    <location>
        <position position="50"/>
    </location>
    <ligand>
        <name>substrate</name>
    </ligand>
</feature>
<dbReference type="GO" id="GO:0005829">
    <property type="term" value="C:cytosol"/>
    <property type="evidence" value="ECO:0007669"/>
    <property type="project" value="TreeGrafter"/>
</dbReference>
<comment type="function">
    <text evidence="8">Catalyzes the transfer of a phosphate group to glutamate to form L-glutamate 5-phosphate.</text>
</comment>
<proteinExistence type="inferred from homology"/>
<feature type="domain" description="PUA" evidence="9">
    <location>
        <begin position="276"/>
        <end position="350"/>
    </location>
</feature>
<dbReference type="PANTHER" id="PTHR43654:SF1">
    <property type="entry name" value="ISOPENTENYL PHOSPHATE KINASE"/>
    <property type="match status" value="1"/>
</dbReference>
<dbReference type="InterPro" id="IPR005715">
    <property type="entry name" value="Glu_5kinase/COase_Synthase"/>
</dbReference>
<dbReference type="PANTHER" id="PTHR43654">
    <property type="entry name" value="GLUTAMATE 5-KINASE"/>
    <property type="match status" value="1"/>
</dbReference>
<dbReference type="GO" id="GO:0003723">
    <property type="term" value="F:RNA binding"/>
    <property type="evidence" value="ECO:0007669"/>
    <property type="project" value="InterPro"/>
</dbReference>
<keyword evidence="4 8" id="KW-0808">Transferase</keyword>
<dbReference type="InterPro" id="IPR036974">
    <property type="entry name" value="PUA_sf"/>
</dbReference>
<dbReference type="Proteomes" id="UP000295777">
    <property type="component" value="Unassembled WGS sequence"/>
</dbReference>
<organism evidence="10 11">
    <name type="scientific">Phorcysia thermohydrogeniphila</name>
    <dbReference type="NCBI Taxonomy" id="936138"/>
    <lineage>
        <taxon>Bacteria</taxon>
        <taxon>Pseudomonadati</taxon>
        <taxon>Aquificota</taxon>
        <taxon>Aquificia</taxon>
        <taxon>Desulfurobacteriales</taxon>
        <taxon>Desulfurobacteriaceae</taxon>
        <taxon>Phorcysia</taxon>
    </lineage>
</organism>
<keyword evidence="5 8" id="KW-0547">Nucleotide-binding</keyword>
<dbReference type="InterPro" id="IPR015947">
    <property type="entry name" value="PUA-like_sf"/>
</dbReference>
<feature type="binding site" evidence="8">
    <location>
        <position position="11"/>
    </location>
    <ligand>
        <name>ATP</name>
        <dbReference type="ChEBI" id="CHEBI:30616"/>
    </ligand>
</feature>
<feature type="binding site" evidence="8">
    <location>
        <position position="149"/>
    </location>
    <ligand>
        <name>substrate</name>
    </ligand>
</feature>
<dbReference type="RefSeq" id="WP_132527299.1">
    <property type="nucleotide sequence ID" value="NZ_SMFV01000005.1"/>
</dbReference>
<dbReference type="HAMAP" id="MF_00456">
    <property type="entry name" value="ProB"/>
    <property type="match status" value="1"/>
</dbReference>
<dbReference type="CDD" id="cd21157">
    <property type="entry name" value="PUA_G5K"/>
    <property type="match status" value="1"/>
</dbReference>
<evidence type="ECO:0000259" key="9">
    <source>
        <dbReference type="SMART" id="SM00359"/>
    </source>
</evidence>
<gene>
    <name evidence="8" type="primary">proB</name>
    <name evidence="10" type="ORF">CLV27_1457</name>
</gene>
<evidence type="ECO:0000256" key="2">
    <source>
        <dbReference type="ARBA" id="ARBA00022605"/>
    </source>
</evidence>
<comment type="pathway">
    <text evidence="8">Amino-acid biosynthesis; L-proline biosynthesis; L-glutamate 5-semialdehyde from L-glutamate: step 1/2.</text>
</comment>
<dbReference type="OrthoDB" id="9804434at2"/>
<feature type="binding site" evidence="8">
    <location>
        <begin position="211"/>
        <end position="217"/>
    </location>
    <ligand>
        <name>ATP</name>
        <dbReference type="ChEBI" id="CHEBI:30616"/>
    </ligand>
</feature>
<dbReference type="NCBIfam" id="TIGR01027">
    <property type="entry name" value="proB"/>
    <property type="match status" value="1"/>
</dbReference>
<dbReference type="InterPro" id="IPR011529">
    <property type="entry name" value="Glu_5kinase"/>
</dbReference>
<keyword evidence="3 8" id="KW-0641">Proline biosynthesis</keyword>
<dbReference type="Pfam" id="PF01472">
    <property type="entry name" value="PUA"/>
    <property type="match status" value="1"/>
</dbReference>
<evidence type="ECO:0000256" key="3">
    <source>
        <dbReference type="ARBA" id="ARBA00022650"/>
    </source>
</evidence>
<dbReference type="PRINTS" id="PR00474">
    <property type="entry name" value="GLU5KINASE"/>
</dbReference>
<dbReference type="Gene3D" id="2.30.130.10">
    <property type="entry name" value="PUA domain"/>
    <property type="match status" value="1"/>
</dbReference>
<evidence type="ECO:0000313" key="10">
    <source>
        <dbReference type="EMBL" id="TCK03383.1"/>
    </source>
</evidence>
<dbReference type="InterPro" id="IPR001057">
    <property type="entry name" value="Glu/AcGlu_kinase"/>
</dbReference>
<dbReference type="SUPFAM" id="SSF53633">
    <property type="entry name" value="Carbamate kinase-like"/>
    <property type="match status" value="1"/>
</dbReference>
<dbReference type="InterPro" id="IPR041739">
    <property type="entry name" value="G5K_ProB"/>
</dbReference>
<evidence type="ECO:0000256" key="5">
    <source>
        <dbReference type="ARBA" id="ARBA00022741"/>
    </source>
</evidence>
<feature type="binding site" evidence="8">
    <location>
        <position position="137"/>
    </location>
    <ligand>
        <name>substrate</name>
    </ligand>
</feature>
<keyword evidence="1 8" id="KW-0963">Cytoplasm</keyword>
<keyword evidence="6 8" id="KW-0418">Kinase</keyword>
<dbReference type="UniPathway" id="UPA00098">
    <property type="reaction ID" value="UER00359"/>
</dbReference>
<dbReference type="SMART" id="SM00359">
    <property type="entry name" value="PUA"/>
    <property type="match status" value="1"/>
</dbReference>
<evidence type="ECO:0000256" key="7">
    <source>
        <dbReference type="ARBA" id="ARBA00022840"/>
    </source>
</evidence>
<dbReference type="InterPro" id="IPR019797">
    <property type="entry name" value="Glutamate_5-kinase_CS"/>
</dbReference>
<name>A0A4R1G9R5_9BACT</name>
<evidence type="ECO:0000256" key="4">
    <source>
        <dbReference type="ARBA" id="ARBA00022679"/>
    </source>
</evidence>
<dbReference type="PROSITE" id="PS00902">
    <property type="entry name" value="GLUTAMATE_5_KINASE"/>
    <property type="match status" value="1"/>
</dbReference>
<dbReference type="EC" id="2.7.2.11" evidence="8"/>
<keyword evidence="2 8" id="KW-0028">Amino-acid biosynthesis</keyword>
<keyword evidence="11" id="KW-1185">Reference proteome</keyword>
<dbReference type="InterPro" id="IPR002478">
    <property type="entry name" value="PUA"/>
</dbReference>
<dbReference type="GO" id="GO:0004349">
    <property type="term" value="F:glutamate 5-kinase activity"/>
    <property type="evidence" value="ECO:0007669"/>
    <property type="project" value="UniProtKB-UniRule"/>
</dbReference>
<keyword evidence="7 8" id="KW-0067">ATP-binding</keyword>
<comment type="subcellular location">
    <subcellularLocation>
        <location evidence="8">Cytoplasm</location>
    </subcellularLocation>
</comment>
<dbReference type="GO" id="GO:0005524">
    <property type="term" value="F:ATP binding"/>
    <property type="evidence" value="ECO:0007669"/>
    <property type="project" value="UniProtKB-KW"/>
</dbReference>
<accession>A0A4R1G9R5</accession>
<evidence type="ECO:0000256" key="8">
    <source>
        <dbReference type="HAMAP-Rule" id="MF_00456"/>
    </source>
</evidence>
<protein>
    <recommendedName>
        <fullName evidence="8">Glutamate 5-kinase</fullName>
        <ecNumber evidence="8">2.7.2.11</ecNumber>
    </recommendedName>
    <alternativeName>
        <fullName evidence="8">Gamma-glutamyl kinase</fullName>
        <shortName evidence="8">GK</shortName>
    </alternativeName>
</protein>
<evidence type="ECO:0000256" key="1">
    <source>
        <dbReference type="ARBA" id="ARBA00022490"/>
    </source>
</evidence>
<sequence length="352" mass="38690">MFNKVKRVVVKVGSQLLAGEEGIDREFVEKLAGEIAELRQNGKEVILVSSGAVLAGIKALGLNRKPFSLQEKQALSAVGQPYLMAEYREAFKKYGLKVAQVLLTAEDLRSKERFINARNTFEALLKFGVIPVANENDTVSVEEIKIGDNDNLSAHVSVLVDADLLVMLTVTNGLYDKDPSKNPDARFIPVVESLEELEKTCDFRGKTAFGTGGMWTKIEAAAKATQKGIPVVIAGGREEKVLERILNGERVGTLFLPDKRLRAKTYRILYLMESKGSLFIDDGAVEAIVVHKKSLLSKGVKKVEGDFKRGDVVEILDLNGRVVAKGIVRCSSEELISFKGVCVHRDDMVVLK</sequence>
<dbReference type="InterPro" id="IPR036393">
    <property type="entry name" value="AceGlu_kinase-like_sf"/>
</dbReference>
<dbReference type="AlphaFoldDB" id="A0A4R1G9R5"/>
<evidence type="ECO:0000313" key="11">
    <source>
        <dbReference type="Proteomes" id="UP000295777"/>
    </source>
</evidence>
<dbReference type="CDD" id="cd04242">
    <property type="entry name" value="AAK_G5K_ProB"/>
    <property type="match status" value="1"/>
</dbReference>
<comment type="caution">
    <text evidence="10">The sequence shown here is derived from an EMBL/GenBank/DDBJ whole genome shotgun (WGS) entry which is preliminary data.</text>
</comment>
<dbReference type="Pfam" id="PF00696">
    <property type="entry name" value="AA_kinase"/>
    <property type="match status" value="1"/>
</dbReference>
<dbReference type="PROSITE" id="PS50890">
    <property type="entry name" value="PUA"/>
    <property type="match status" value="1"/>
</dbReference>
<reference evidence="10 11" key="1">
    <citation type="submission" date="2019-03" db="EMBL/GenBank/DDBJ databases">
        <title>Genomic Encyclopedia of Archaeal and Bacterial Type Strains, Phase II (KMG-II): from individual species to whole genera.</title>
        <authorList>
            <person name="Goeker M."/>
        </authorList>
    </citation>
    <scope>NUCLEOTIDE SEQUENCE [LARGE SCALE GENOMIC DNA]</scope>
    <source>
        <strain evidence="10 11">DSM 24425</strain>
    </source>
</reference>